<feature type="transmembrane region" description="Helical" evidence="1">
    <location>
        <begin position="74"/>
        <end position="94"/>
    </location>
</feature>
<dbReference type="AlphaFoldDB" id="U4T2Z6"/>
<accession>U4T2Z6</accession>
<organism evidence="2 3">
    <name type="scientific">Psychrobacter aquaticus CMS 56</name>
    <dbReference type="NCBI Taxonomy" id="1354303"/>
    <lineage>
        <taxon>Bacteria</taxon>
        <taxon>Pseudomonadati</taxon>
        <taxon>Pseudomonadota</taxon>
        <taxon>Gammaproteobacteria</taxon>
        <taxon>Moraxellales</taxon>
        <taxon>Moraxellaceae</taxon>
        <taxon>Psychrobacter</taxon>
    </lineage>
</organism>
<sequence length="133" mass="15304">MMLLTIFSVIGVDTWSSATVLGYGLLAGLVVALALSSQRWLLWYLFGGMAYWLAVEAIQYVLANRPMLSALSEWHRYVIAMGISWLPLLGWVLYRALRYEDVSKSVQQQRALEAARYIEHTPVYDDDYQPRFH</sequence>
<keyword evidence="3" id="KW-1185">Reference proteome</keyword>
<comment type="caution">
    <text evidence="2">The sequence shown here is derived from an EMBL/GenBank/DDBJ whole genome shotgun (WGS) entry which is preliminary data.</text>
</comment>
<keyword evidence="1" id="KW-0812">Transmembrane</keyword>
<evidence type="ECO:0008006" key="4">
    <source>
        <dbReference type="Google" id="ProtNLM"/>
    </source>
</evidence>
<proteinExistence type="predicted"/>
<keyword evidence="1" id="KW-0472">Membrane</keyword>
<dbReference type="NCBIfam" id="NF045538">
    <property type="entry name" value="AciT"/>
    <property type="match status" value="1"/>
</dbReference>
<feature type="transmembrane region" description="Helical" evidence="1">
    <location>
        <begin position="42"/>
        <end position="62"/>
    </location>
</feature>
<dbReference type="PATRIC" id="fig|1354303.4.peg.2775"/>
<dbReference type="InterPro" id="IPR053771">
    <property type="entry name" value="AciT"/>
</dbReference>
<reference evidence="2 3" key="1">
    <citation type="journal article" date="2013" name="Genome Announc.">
        <title>Draft Genome Sequence of Psychrobacter aquaticus Strain CMS 56T, Isolated from a Cyanobacterial Mat Sample Collected from Water Bodies in the McMurdo Dry Valley Region of Antarctica.</title>
        <authorList>
            <person name="Reddy G.S."/>
            <person name="Ara S."/>
            <person name="Singh A."/>
            <person name="Kumar Pinnaka A."/>
            <person name="Shivaji S."/>
        </authorList>
    </citation>
    <scope>NUCLEOTIDE SEQUENCE [LARGE SCALE GENOMIC DNA]</scope>
    <source>
        <strain evidence="2 3">CMS 56</strain>
    </source>
</reference>
<dbReference type="RefSeq" id="WP_021815429.1">
    <property type="nucleotide sequence ID" value="NZ_AUSW01000036.1"/>
</dbReference>
<dbReference type="EMBL" id="AUSW01000036">
    <property type="protein sequence ID" value="ERL54316.1"/>
    <property type="molecule type" value="Genomic_DNA"/>
</dbReference>
<gene>
    <name evidence="2" type="ORF">M917_2821</name>
</gene>
<evidence type="ECO:0000313" key="2">
    <source>
        <dbReference type="EMBL" id="ERL54316.1"/>
    </source>
</evidence>
<keyword evidence="1" id="KW-1133">Transmembrane helix</keyword>
<name>U4T2Z6_9GAMM</name>
<feature type="transmembrane region" description="Helical" evidence="1">
    <location>
        <begin position="15"/>
        <end position="35"/>
    </location>
</feature>
<evidence type="ECO:0000313" key="3">
    <source>
        <dbReference type="Proteomes" id="UP000016761"/>
    </source>
</evidence>
<evidence type="ECO:0000256" key="1">
    <source>
        <dbReference type="SAM" id="Phobius"/>
    </source>
</evidence>
<protein>
    <recommendedName>
        <fullName evidence="4">Transmembrane protein</fullName>
    </recommendedName>
</protein>
<dbReference type="Proteomes" id="UP000016761">
    <property type="component" value="Unassembled WGS sequence"/>
</dbReference>